<feature type="region of interest" description="Disordered" evidence="1">
    <location>
        <begin position="1"/>
        <end position="24"/>
    </location>
</feature>
<organism evidence="2 3">
    <name type="scientific">Dreissena polymorpha</name>
    <name type="common">Zebra mussel</name>
    <name type="synonym">Mytilus polymorpha</name>
    <dbReference type="NCBI Taxonomy" id="45954"/>
    <lineage>
        <taxon>Eukaryota</taxon>
        <taxon>Metazoa</taxon>
        <taxon>Spiralia</taxon>
        <taxon>Lophotrochozoa</taxon>
        <taxon>Mollusca</taxon>
        <taxon>Bivalvia</taxon>
        <taxon>Autobranchia</taxon>
        <taxon>Heteroconchia</taxon>
        <taxon>Euheterodonta</taxon>
        <taxon>Imparidentia</taxon>
        <taxon>Neoheterodontei</taxon>
        <taxon>Myida</taxon>
        <taxon>Dreissenoidea</taxon>
        <taxon>Dreissenidae</taxon>
        <taxon>Dreissena</taxon>
    </lineage>
</organism>
<evidence type="ECO:0000313" key="2">
    <source>
        <dbReference type="EMBL" id="KAH3788146.1"/>
    </source>
</evidence>
<sequence length="52" mass="5833">MAARQDPHRDCSQPSCDTKEEATHADKANSINFSLEMENQHLKIIGQHIQAS</sequence>
<name>A0A9D4EYJ8_DREPO</name>
<reference evidence="2" key="2">
    <citation type="submission" date="2020-11" db="EMBL/GenBank/DDBJ databases">
        <authorList>
            <person name="McCartney M.A."/>
            <person name="Auch B."/>
            <person name="Kono T."/>
            <person name="Mallez S."/>
            <person name="Becker A."/>
            <person name="Gohl D.M."/>
            <person name="Silverstein K.A.T."/>
            <person name="Koren S."/>
            <person name="Bechman K.B."/>
            <person name="Herman A."/>
            <person name="Abrahante J.E."/>
            <person name="Garbe J."/>
        </authorList>
    </citation>
    <scope>NUCLEOTIDE SEQUENCE</scope>
    <source>
        <strain evidence="2">Duluth1</strain>
        <tissue evidence="2">Whole animal</tissue>
    </source>
</reference>
<gene>
    <name evidence="2" type="ORF">DPMN_166278</name>
</gene>
<comment type="caution">
    <text evidence="2">The sequence shown here is derived from an EMBL/GenBank/DDBJ whole genome shotgun (WGS) entry which is preliminary data.</text>
</comment>
<evidence type="ECO:0000313" key="3">
    <source>
        <dbReference type="Proteomes" id="UP000828390"/>
    </source>
</evidence>
<protein>
    <submittedName>
        <fullName evidence="2">Uncharacterized protein</fullName>
    </submittedName>
</protein>
<keyword evidence="3" id="KW-1185">Reference proteome</keyword>
<dbReference type="Proteomes" id="UP000828390">
    <property type="component" value="Unassembled WGS sequence"/>
</dbReference>
<evidence type="ECO:0000256" key="1">
    <source>
        <dbReference type="SAM" id="MobiDB-lite"/>
    </source>
</evidence>
<accession>A0A9D4EYJ8</accession>
<dbReference type="AlphaFoldDB" id="A0A9D4EYJ8"/>
<proteinExistence type="predicted"/>
<reference evidence="2" key="1">
    <citation type="journal article" date="2019" name="bioRxiv">
        <title>The Genome of the Zebra Mussel, Dreissena polymorpha: A Resource for Invasive Species Research.</title>
        <authorList>
            <person name="McCartney M.A."/>
            <person name="Auch B."/>
            <person name="Kono T."/>
            <person name="Mallez S."/>
            <person name="Zhang Y."/>
            <person name="Obille A."/>
            <person name="Becker A."/>
            <person name="Abrahante J.E."/>
            <person name="Garbe J."/>
            <person name="Badalamenti J.P."/>
            <person name="Herman A."/>
            <person name="Mangelson H."/>
            <person name="Liachko I."/>
            <person name="Sullivan S."/>
            <person name="Sone E.D."/>
            <person name="Koren S."/>
            <person name="Silverstein K.A.T."/>
            <person name="Beckman K.B."/>
            <person name="Gohl D.M."/>
        </authorList>
    </citation>
    <scope>NUCLEOTIDE SEQUENCE</scope>
    <source>
        <strain evidence="2">Duluth1</strain>
        <tissue evidence="2">Whole animal</tissue>
    </source>
</reference>
<dbReference type="EMBL" id="JAIWYP010000008">
    <property type="protein sequence ID" value="KAH3788146.1"/>
    <property type="molecule type" value="Genomic_DNA"/>
</dbReference>